<comment type="caution">
    <text evidence="1">The sequence shown here is derived from an EMBL/GenBank/DDBJ whole genome shotgun (WGS) entry which is preliminary data.</text>
</comment>
<dbReference type="AlphaFoldDB" id="A0A917LAQ3"/>
<keyword evidence="2" id="KW-1185">Reference proteome</keyword>
<dbReference type="Proteomes" id="UP000657574">
    <property type="component" value="Unassembled WGS sequence"/>
</dbReference>
<proteinExistence type="predicted"/>
<organism evidence="1 2">
    <name type="scientific">Streptomyces brasiliensis</name>
    <dbReference type="NCBI Taxonomy" id="1954"/>
    <lineage>
        <taxon>Bacteria</taxon>
        <taxon>Bacillati</taxon>
        <taxon>Actinomycetota</taxon>
        <taxon>Actinomycetes</taxon>
        <taxon>Kitasatosporales</taxon>
        <taxon>Streptomycetaceae</taxon>
        <taxon>Streptomyces</taxon>
    </lineage>
</organism>
<gene>
    <name evidence="1" type="ORF">GCM10010121_074060</name>
</gene>
<name>A0A917LAQ3_9ACTN</name>
<protein>
    <submittedName>
        <fullName evidence="1">Uncharacterized protein</fullName>
    </submittedName>
</protein>
<dbReference type="RefSeq" id="WP_189315736.1">
    <property type="nucleotide sequence ID" value="NZ_BMQA01000042.1"/>
</dbReference>
<evidence type="ECO:0000313" key="2">
    <source>
        <dbReference type="Proteomes" id="UP000657574"/>
    </source>
</evidence>
<reference evidence="1" key="2">
    <citation type="submission" date="2020-09" db="EMBL/GenBank/DDBJ databases">
        <authorList>
            <person name="Sun Q."/>
            <person name="Ohkuma M."/>
        </authorList>
    </citation>
    <scope>NUCLEOTIDE SEQUENCE</scope>
    <source>
        <strain evidence="1">JCM 3086</strain>
    </source>
</reference>
<accession>A0A917LAQ3</accession>
<evidence type="ECO:0000313" key="1">
    <source>
        <dbReference type="EMBL" id="GGJ52431.1"/>
    </source>
</evidence>
<reference evidence="1" key="1">
    <citation type="journal article" date="2014" name="Int. J. Syst. Evol. Microbiol.">
        <title>Complete genome sequence of Corynebacterium casei LMG S-19264T (=DSM 44701T), isolated from a smear-ripened cheese.</title>
        <authorList>
            <consortium name="US DOE Joint Genome Institute (JGI-PGF)"/>
            <person name="Walter F."/>
            <person name="Albersmeier A."/>
            <person name="Kalinowski J."/>
            <person name="Ruckert C."/>
        </authorList>
    </citation>
    <scope>NUCLEOTIDE SEQUENCE</scope>
    <source>
        <strain evidence="1">JCM 3086</strain>
    </source>
</reference>
<dbReference type="EMBL" id="BMQA01000042">
    <property type="protein sequence ID" value="GGJ52431.1"/>
    <property type="molecule type" value="Genomic_DNA"/>
</dbReference>
<sequence length="102" mass="11393">MKNPAALLPLALVAAALVGATVVARRRGYRLGTDTVVRCRDGHLSTTIWIPGASFKAVRLGPYRWQYCPVGRHWAWVVPVRDSDLTPEDRQRAEAHHDVRVP</sequence>